<dbReference type="PROSITE" id="PS00626">
    <property type="entry name" value="RCC1_2"/>
    <property type="match status" value="1"/>
</dbReference>
<dbReference type="SUPFAM" id="SSF50985">
    <property type="entry name" value="RCC1/BLIP-II"/>
    <property type="match status" value="1"/>
</dbReference>
<dbReference type="InterPro" id="IPR051553">
    <property type="entry name" value="Ran_GTPase-activating"/>
</dbReference>
<dbReference type="PANTHER" id="PTHR45982">
    <property type="entry name" value="REGULATOR OF CHROMOSOME CONDENSATION"/>
    <property type="match status" value="1"/>
</dbReference>
<feature type="non-terminal residue" evidence="2">
    <location>
        <position position="364"/>
    </location>
</feature>
<feature type="region of interest" description="Disordered" evidence="1">
    <location>
        <begin position="155"/>
        <end position="177"/>
    </location>
</feature>
<evidence type="ECO:0000313" key="2">
    <source>
        <dbReference type="EMBL" id="KAA8590562.1"/>
    </source>
</evidence>
<feature type="region of interest" description="Disordered" evidence="1">
    <location>
        <begin position="1"/>
        <end position="27"/>
    </location>
</feature>
<feature type="compositionally biased region" description="Polar residues" evidence="1">
    <location>
        <begin position="157"/>
        <end position="177"/>
    </location>
</feature>
<dbReference type="Gene3D" id="2.130.10.30">
    <property type="entry name" value="Regulator of chromosome condensation 1/beta-lactamase-inhibitor protein II"/>
    <property type="match status" value="1"/>
</dbReference>
<keyword evidence="3" id="KW-1185">Reference proteome</keyword>
<comment type="caution">
    <text evidence="2">The sequence shown here is derived from an EMBL/GenBank/DDBJ whole genome shotgun (WGS) entry which is preliminary data.</text>
</comment>
<proteinExistence type="predicted"/>
<name>A0A5J5D755_9PERO</name>
<protein>
    <submittedName>
        <fullName evidence="2">Uncharacterized protein</fullName>
    </submittedName>
</protein>
<gene>
    <name evidence="2" type="ORF">FQN60_014496</name>
</gene>
<dbReference type="PANTHER" id="PTHR45982:SF1">
    <property type="entry name" value="REGULATOR OF CHROMOSOME CONDENSATION"/>
    <property type="match status" value="1"/>
</dbReference>
<organism evidence="2 3">
    <name type="scientific">Etheostoma spectabile</name>
    <name type="common">orangethroat darter</name>
    <dbReference type="NCBI Taxonomy" id="54343"/>
    <lineage>
        <taxon>Eukaryota</taxon>
        <taxon>Metazoa</taxon>
        <taxon>Chordata</taxon>
        <taxon>Craniata</taxon>
        <taxon>Vertebrata</taxon>
        <taxon>Euteleostomi</taxon>
        <taxon>Actinopterygii</taxon>
        <taxon>Neopterygii</taxon>
        <taxon>Teleostei</taxon>
        <taxon>Neoteleostei</taxon>
        <taxon>Acanthomorphata</taxon>
        <taxon>Eupercaria</taxon>
        <taxon>Perciformes</taxon>
        <taxon>Percoidei</taxon>
        <taxon>Percidae</taxon>
        <taxon>Etheostomatinae</taxon>
        <taxon>Etheostoma</taxon>
    </lineage>
</organism>
<dbReference type="Proteomes" id="UP000327493">
    <property type="component" value="Chromosome 8"/>
</dbReference>
<evidence type="ECO:0000313" key="3">
    <source>
        <dbReference type="Proteomes" id="UP000327493"/>
    </source>
</evidence>
<dbReference type="AlphaFoldDB" id="A0A5J5D755"/>
<dbReference type="EMBL" id="VOFY01000008">
    <property type="protein sequence ID" value="KAA8590562.1"/>
    <property type="molecule type" value="Genomic_DNA"/>
</dbReference>
<accession>A0A5J5D755</accession>
<reference evidence="2 3" key="1">
    <citation type="submission" date="2019-08" db="EMBL/GenBank/DDBJ databases">
        <title>A chromosome-level genome assembly, high-density linkage maps, and genome scans reveal the genomic architecture of hybrid incompatibilities underlying speciation via character displacement in darters (Percidae: Etheostominae).</title>
        <authorList>
            <person name="Moran R.L."/>
            <person name="Catchen J.M."/>
            <person name="Fuller R.C."/>
        </authorList>
    </citation>
    <scope>NUCLEOTIDE SEQUENCE [LARGE SCALE GENOMIC DNA]</scope>
    <source>
        <strain evidence="2">EspeVRDwgs_2016</strain>
        <tissue evidence="2">Muscle</tissue>
    </source>
</reference>
<evidence type="ECO:0000256" key="1">
    <source>
        <dbReference type="SAM" id="MobiDB-lite"/>
    </source>
</evidence>
<sequence>MFAWGEDSQRGFRLKDGSNVDSRPTADNGVHPLNVSYHITDLSGGHNVLAFVKSNGNAFIIRTNVSKDGRRARGKQKFVEWKEKIQAVSCGDDVVTLLSERGTVLCVDATRTYIPRPLEALCSIPVCQVACGSQHSVALTKGASLVWGRGSSAPIHPNTSDPCQRSPWSRSLQGESKASPSLSLEVCLAGAETTVDSSGWETQQTYTNSCSLPAHEGNNSYFLWKGPHCHFNKDTADDPKVRNIFAGGNCSFATCGSNEDLHEETNNNVTLHCLDDAIDKWTSESFKKLVKKDNVFAELEAAVLHLLPCLEKKLVGVEGLRIYLLLNELLHVIQRHKWQKISTKLSKAVAAAVLNLSADSLLVI</sequence>
<feature type="compositionally biased region" description="Basic and acidic residues" evidence="1">
    <location>
        <begin position="7"/>
        <end position="18"/>
    </location>
</feature>
<dbReference type="InterPro" id="IPR009091">
    <property type="entry name" value="RCC1/BLIP-II"/>
</dbReference>
<dbReference type="InterPro" id="IPR000408">
    <property type="entry name" value="Reg_chr_condens"/>
</dbReference>